<dbReference type="STRING" id="399497.BW733_08255"/>
<dbReference type="AlphaFoldDB" id="A0A1Q2CXI9"/>
<keyword evidence="2" id="KW-1185">Reference proteome</keyword>
<organism evidence="1 2">
    <name type="scientific">Tessaracoccus flavescens</name>
    <dbReference type="NCBI Taxonomy" id="399497"/>
    <lineage>
        <taxon>Bacteria</taxon>
        <taxon>Bacillati</taxon>
        <taxon>Actinomycetota</taxon>
        <taxon>Actinomycetes</taxon>
        <taxon>Propionibacteriales</taxon>
        <taxon>Propionibacteriaceae</taxon>
        <taxon>Tessaracoccus</taxon>
    </lineage>
</organism>
<dbReference type="EMBL" id="CP019607">
    <property type="protein sequence ID" value="AQP50820.1"/>
    <property type="molecule type" value="Genomic_DNA"/>
</dbReference>
<gene>
    <name evidence="1" type="ORF">BW733_08255</name>
</gene>
<dbReference type="KEGG" id="tfa:BW733_08255"/>
<reference evidence="1 2" key="1">
    <citation type="journal article" date="2008" name="Int. J. Syst. Evol. Microbiol.">
        <title>Tessaracoccus flavescens sp. nov., isolated from marine sediment.</title>
        <authorList>
            <person name="Lee D.W."/>
            <person name="Lee S.D."/>
        </authorList>
    </citation>
    <scope>NUCLEOTIDE SEQUENCE [LARGE SCALE GENOMIC DNA]</scope>
    <source>
        <strain evidence="1 2">SST-39T</strain>
    </source>
</reference>
<evidence type="ECO:0000313" key="1">
    <source>
        <dbReference type="EMBL" id="AQP50820.1"/>
    </source>
</evidence>
<proteinExistence type="predicted"/>
<dbReference type="RefSeq" id="WP_077349532.1">
    <property type="nucleotide sequence ID" value="NZ_CP019607.1"/>
</dbReference>
<accession>A0A1Q2CXI9</accession>
<name>A0A1Q2CXI9_9ACTN</name>
<dbReference type="OrthoDB" id="9763659at2"/>
<dbReference type="Proteomes" id="UP000188235">
    <property type="component" value="Chromosome"/>
</dbReference>
<sequence>MPTIEGQVRAASEAIERNISMITADRGFLSKNVLQYLRDLVEAMIVWAHTGDPTQRFTYKTQFDLARDFAKAAG</sequence>
<evidence type="ECO:0000313" key="2">
    <source>
        <dbReference type="Proteomes" id="UP000188235"/>
    </source>
</evidence>
<protein>
    <submittedName>
        <fullName evidence="1">Uncharacterized protein</fullName>
    </submittedName>
</protein>